<accession>A0A9X5BFB1</accession>
<dbReference type="SUPFAM" id="SSF53474">
    <property type="entry name" value="alpha/beta-Hydrolases"/>
    <property type="match status" value="1"/>
</dbReference>
<dbReference type="Gene3D" id="3.40.50.1820">
    <property type="entry name" value="alpha/beta hydrolase"/>
    <property type="match status" value="1"/>
</dbReference>
<name>A0A9X5BFB1_9FIRM</name>
<dbReference type="InterPro" id="IPR029058">
    <property type="entry name" value="AB_hydrolase_fold"/>
</dbReference>
<dbReference type="EMBL" id="QZDT01000013">
    <property type="protein sequence ID" value="NBJ92865.1"/>
    <property type="molecule type" value="Genomic_DNA"/>
</dbReference>
<dbReference type="GO" id="GO:0016787">
    <property type="term" value="F:hydrolase activity"/>
    <property type="evidence" value="ECO:0007669"/>
    <property type="project" value="UniProtKB-KW"/>
</dbReference>
<evidence type="ECO:0000313" key="1">
    <source>
        <dbReference type="EMBL" id="NBJ92865.1"/>
    </source>
</evidence>
<organism evidence="1 2">
    <name type="scientific">Parablautia muri</name>
    <dbReference type="NCBI Taxonomy" id="2320879"/>
    <lineage>
        <taxon>Bacteria</taxon>
        <taxon>Bacillati</taxon>
        <taxon>Bacillota</taxon>
        <taxon>Clostridia</taxon>
        <taxon>Lachnospirales</taxon>
        <taxon>Lachnospiraceae</taxon>
        <taxon>Parablautia</taxon>
    </lineage>
</organism>
<dbReference type="AlphaFoldDB" id="A0A9X5BFB1"/>
<evidence type="ECO:0000313" key="2">
    <source>
        <dbReference type="Proteomes" id="UP001154420"/>
    </source>
</evidence>
<keyword evidence="2" id="KW-1185">Reference proteome</keyword>
<proteinExistence type="predicted"/>
<gene>
    <name evidence="1" type="ORF">D5281_09695</name>
</gene>
<sequence>MLYQPAEQTGKRKIGIMLMHSDADYYGFIPAPELAKRGYTVLASNVTCSRGPFENKLEDLGRAIAYLKKLPEIEKIVLLGHSGGATLMSAYQAVAENGVQVFQHEGMIVKMQDVGPFSKADAVMLLDSNWGNGIMTLVSLEPSIVKESSSRNLKPGFELFDPANGYASEGAHYLEEFVKNFHKAQEKRNEKLIDYALERLEKLEKGEGEFDDDEPFVIAGGSQIAPNNKLFPQDIRYLSHTQGKYDLIHGDGSVTNEVIRSLRKPHFDRNMVTVNRMATDMTTIKTFLTCSCIRTKGFGYDETHIYGIEWDSGFSCTPGNIRHVRAPLLLMGMTGSYEFLASEQIYRNAASGNKTIAFVEGASHNFVPQEDAEEYKGQFGDTVKNCFDYVDGWLEKTVM</sequence>
<reference evidence="1" key="1">
    <citation type="submission" date="2018-09" db="EMBL/GenBank/DDBJ databases">
        <title>Murine metabolic-syndrome-specific gut microbial biobank.</title>
        <authorList>
            <person name="Liu C."/>
        </authorList>
    </citation>
    <scope>NUCLEOTIDE SEQUENCE</scope>
    <source>
        <strain evidence="1">D42-62</strain>
    </source>
</reference>
<protein>
    <submittedName>
        <fullName evidence="1">Alpha/beta hydrolase</fullName>
    </submittedName>
</protein>
<dbReference type="Proteomes" id="UP001154420">
    <property type="component" value="Unassembled WGS sequence"/>
</dbReference>
<keyword evidence="1" id="KW-0378">Hydrolase</keyword>
<comment type="caution">
    <text evidence="1">The sequence shown here is derived from an EMBL/GenBank/DDBJ whole genome shotgun (WGS) entry which is preliminary data.</text>
</comment>